<dbReference type="Pfam" id="PF08264">
    <property type="entry name" value="Anticodon_1"/>
    <property type="match status" value="1"/>
</dbReference>
<dbReference type="PANTHER" id="PTHR42780">
    <property type="entry name" value="SOLEUCYL-TRNA SYNTHETASE"/>
    <property type="match status" value="1"/>
</dbReference>
<feature type="domain" description="Methionyl/Valyl/Leucyl/Isoleucyl-tRNA synthetase anticodon-binding" evidence="11">
    <location>
        <begin position="724"/>
        <end position="869"/>
    </location>
</feature>
<evidence type="ECO:0000256" key="9">
    <source>
        <dbReference type="SAM" id="MobiDB-lite"/>
    </source>
</evidence>
<evidence type="ECO:0000256" key="7">
    <source>
        <dbReference type="ARBA" id="ARBA00048359"/>
    </source>
</evidence>
<dbReference type="InterPro" id="IPR033709">
    <property type="entry name" value="Anticodon_Ile_ABEc"/>
</dbReference>
<gene>
    <name evidence="8 12" type="primary">ileS</name>
    <name evidence="12" type="ORF">MXD59_09650</name>
</gene>
<keyword evidence="3 8" id="KW-0067">ATP-binding</keyword>
<evidence type="ECO:0000256" key="4">
    <source>
        <dbReference type="ARBA" id="ARBA00022917"/>
    </source>
</evidence>
<reference evidence="12 13" key="1">
    <citation type="submission" date="2022-04" db="EMBL/GenBank/DDBJ databases">
        <title>Genome diversity in the genus Frankia.</title>
        <authorList>
            <person name="Carlos-Shanley C."/>
            <person name="Hahn D."/>
        </authorList>
    </citation>
    <scope>NUCLEOTIDE SEQUENCE [LARGE SCALE GENOMIC DNA]</scope>
    <source>
        <strain evidence="12 13">Ag45/Mut15</strain>
    </source>
</reference>
<dbReference type="Gene3D" id="3.90.740.10">
    <property type="entry name" value="Valyl/Leucyl/Isoleucyl-tRNA synthetase, editing domain"/>
    <property type="match status" value="1"/>
</dbReference>
<dbReference type="Pfam" id="PF19302">
    <property type="entry name" value="DUF5915"/>
    <property type="match status" value="1"/>
</dbReference>
<comment type="caution">
    <text evidence="12">The sequence shown here is derived from an EMBL/GenBank/DDBJ whole genome shotgun (WGS) entry which is preliminary data.</text>
</comment>
<dbReference type="SUPFAM" id="SSF47323">
    <property type="entry name" value="Anticodon-binding domain of a subclass of class I aminoacyl-tRNA synthetases"/>
    <property type="match status" value="1"/>
</dbReference>
<dbReference type="SUPFAM" id="SSF50677">
    <property type="entry name" value="ValRS/IleRS/LeuRS editing domain"/>
    <property type="match status" value="1"/>
</dbReference>
<keyword evidence="8" id="KW-0479">Metal-binding</keyword>
<evidence type="ECO:0000256" key="2">
    <source>
        <dbReference type="ARBA" id="ARBA00022741"/>
    </source>
</evidence>
<accession>A0ABT0JX15</accession>
<protein>
    <recommendedName>
        <fullName evidence="8">Isoleucine--tRNA ligase</fullName>
        <ecNumber evidence="8">6.1.1.5</ecNumber>
    </recommendedName>
    <alternativeName>
        <fullName evidence="8">Isoleucyl-tRNA synthetase</fullName>
        <shortName evidence="8">IleRS</shortName>
    </alternativeName>
</protein>
<comment type="catalytic activity">
    <reaction evidence="7 8">
        <text>tRNA(Ile) + L-isoleucine + ATP = L-isoleucyl-tRNA(Ile) + AMP + diphosphate</text>
        <dbReference type="Rhea" id="RHEA:11060"/>
        <dbReference type="Rhea" id="RHEA-COMP:9666"/>
        <dbReference type="Rhea" id="RHEA-COMP:9695"/>
        <dbReference type="ChEBI" id="CHEBI:30616"/>
        <dbReference type="ChEBI" id="CHEBI:33019"/>
        <dbReference type="ChEBI" id="CHEBI:58045"/>
        <dbReference type="ChEBI" id="CHEBI:78442"/>
        <dbReference type="ChEBI" id="CHEBI:78528"/>
        <dbReference type="ChEBI" id="CHEBI:456215"/>
        <dbReference type="EC" id="6.1.1.5"/>
    </reaction>
</comment>
<dbReference type="InterPro" id="IPR023586">
    <property type="entry name" value="Ile-tRNA-ligase_type2"/>
</dbReference>
<dbReference type="SUPFAM" id="SSF52374">
    <property type="entry name" value="Nucleotidylyl transferase"/>
    <property type="match status" value="1"/>
</dbReference>
<dbReference type="InterPro" id="IPR013155">
    <property type="entry name" value="M/V/L/I-tRNA-synth_anticd-bd"/>
</dbReference>
<dbReference type="Gene3D" id="3.40.50.620">
    <property type="entry name" value="HUPs"/>
    <property type="match status" value="2"/>
</dbReference>
<evidence type="ECO:0000259" key="11">
    <source>
        <dbReference type="Pfam" id="PF08264"/>
    </source>
</evidence>
<feature type="domain" description="Aminoacyl-tRNA synthetase class Ia" evidence="10">
    <location>
        <begin position="27"/>
        <end position="641"/>
    </location>
</feature>
<dbReference type="PANTHER" id="PTHR42780:SF1">
    <property type="entry name" value="ISOLEUCINE--TRNA LIGASE, CYTOPLASMIC"/>
    <property type="match status" value="1"/>
</dbReference>
<organism evidence="12 13">
    <name type="scientific">Frankia umida</name>
    <dbReference type="NCBI Taxonomy" id="573489"/>
    <lineage>
        <taxon>Bacteria</taxon>
        <taxon>Bacillati</taxon>
        <taxon>Actinomycetota</taxon>
        <taxon>Actinomycetes</taxon>
        <taxon>Frankiales</taxon>
        <taxon>Frankiaceae</taxon>
        <taxon>Frankia</taxon>
    </lineage>
</organism>
<comment type="similarity">
    <text evidence="8">Belongs to the class-I aminoacyl-tRNA synthetase family. IleS type 2 subfamily.</text>
</comment>
<dbReference type="CDD" id="cd07961">
    <property type="entry name" value="Anticodon_Ia_Ile_ABEc"/>
    <property type="match status" value="1"/>
</dbReference>
<proteinExistence type="inferred from homology"/>
<keyword evidence="8" id="KW-0862">Zinc</keyword>
<keyword evidence="4 8" id="KW-0648">Protein biosynthesis</keyword>
<name>A0ABT0JX15_9ACTN</name>
<keyword evidence="1 8" id="KW-0436">Ligase</keyword>
<dbReference type="InterPro" id="IPR009080">
    <property type="entry name" value="tRNAsynth_Ia_anticodon-bd"/>
</dbReference>
<dbReference type="Gene3D" id="1.10.730.10">
    <property type="entry name" value="Isoleucyl-tRNA Synthetase, Domain 1"/>
    <property type="match status" value="1"/>
</dbReference>
<feature type="binding site" evidence="8">
    <location>
        <position position="616"/>
    </location>
    <ligand>
        <name>ATP</name>
        <dbReference type="ChEBI" id="CHEBI:30616"/>
    </ligand>
</feature>
<dbReference type="InterPro" id="IPR002301">
    <property type="entry name" value="Ile-tRNA-ligase"/>
</dbReference>
<evidence type="ECO:0000256" key="1">
    <source>
        <dbReference type="ARBA" id="ARBA00022598"/>
    </source>
</evidence>
<comment type="subcellular location">
    <subcellularLocation>
        <location evidence="8">Cytoplasm</location>
    </subcellularLocation>
</comment>
<evidence type="ECO:0000256" key="5">
    <source>
        <dbReference type="ARBA" id="ARBA00023146"/>
    </source>
</evidence>
<dbReference type="InterPro" id="IPR002300">
    <property type="entry name" value="aa-tRNA-synth_Ia"/>
</dbReference>
<dbReference type="EMBL" id="JALKFT010000007">
    <property type="protein sequence ID" value="MCK9876036.1"/>
    <property type="molecule type" value="Genomic_DNA"/>
</dbReference>
<dbReference type="RefSeq" id="WP_248824392.1">
    <property type="nucleotide sequence ID" value="NZ_JALKFT010000007.1"/>
</dbReference>
<evidence type="ECO:0000313" key="12">
    <source>
        <dbReference type="EMBL" id="MCK9876036.1"/>
    </source>
</evidence>
<evidence type="ECO:0000259" key="10">
    <source>
        <dbReference type="Pfam" id="PF00133"/>
    </source>
</evidence>
<dbReference type="HAMAP" id="MF_02003">
    <property type="entry name" value="Ile_tRNA_synth_type2"/>
    <property type="match status" value="1"/>
</dbReference>
<feature type="region of interest" description="Disordered" evidence="9">
    <location>
        <begin position="688"/>
        <end position="715"/>
    </location>
</feature>
<comment type="domain">
    <text evidence="8">IleRS has two distinct active sites: one for aminoacylation and one for editing. The misactivated valine is translocated from the active site to the editing site, which sterically excludes the correctly activated isoleucine. The single editing site contains two valyl binding pockets, one specific for each substrate (Val-AMP or Val-tRNA(Ile)).</text>
</comment>
<dbReference type="PRINTS" id="PR00984">
    <property type="entry name" value="TRNASYNTHILE"/>
</dbReference>
<dbReference type="Proteomes" id="UP001201873">
    <property type="component" value="Unassembled WGS sequence"/>
</dbReference>
<evidence type="ECO:0000256" key="8">
    <source>
        <dbReference type="HAMAP-Rule" id="MF_02003"/>
    </source>
</evidence>
<dbReference type="GO" id="GO:0004822">
    <property type="term" value="F:isoleucine-tRNA ligase activity"/>
    <property type="evidence" value="ECO:0007669"/>
    <property type="project" value="UniProtKB-EC"/>
</dbReference>
<comment type="cofactor">
    <cofactor evidence="8">
        <name>Zn(2+)</name>
        <dbReference type="ChEBI" id="CHEBI:29105"/>
    </cofactor>
</comment>
<feature type="region of interest" description="Disordered" evidence="9">
    <location>
        <begin position="1056"/>
        <end position="1081"/>
    </location>
</feature>
<comment type="function">
    <text evidence="6 8">Catalyzes the attachment of isoleucine to tRNA(Ile). As IleRS can inadvertently accommodate and process structurally similar amino acids such as valine, to avoid such errors it has two additional distinct tRNA(Ile)-dependent editing activities. One activity is designated as 'pretransfer' editing and involves the hydrolysis of activated Val-AMP. The other activity is designated 'posttransfer' editing and involves deacylation of mischarged Val-tRNA(Ile).</text>
</comment>
<evidence type="ECO:0000256" key="6">
    <source>
        <dbReference type="ARBA" id="ARBA00025217"/>
    </source>
</evidence>
<feature type="short sequence motif" description="'KMSKS' region" evidence="8">
    <location>
        <begin position="613"/>
        <end position="617"/>
    </location>
</feature>
<dbReference type="EC" id="6.1.1.5" evidence="8"/>
<feature type="compositionally biased region" description="Low complexity" evidence="9">
    <location>
        <begin position="688"/>
        <end position="708"/>
    </location>
</feature>
<keyword evidence="13" id="KW-1185">Reference proteome</keyword>
<keyword evidence="2 8" id="KW-0547">Nucleotide-binding</keyword>
<feature type="short sequence motif" description="'HIGH' region" evidence="8">
    <location>
        <begin position="56"/>
        <end position="66"/>
    </location>
</feature>
<comment type="subunit">
    <text evidence="8">Monomer.</text>
</comment>
<evidence type="ECO:0000256" key="3">
    <source>
        <dbReference type="ARBA" id="ARBA00022840"/>
    </source>
</evidence>
<dbReference type="InterPro" id="IPR014729">
    <property type="entry name" value="Rossmann-like_a/b/a_fold"/>
</dbReference>
<keyword evidence="8" id="KW-0963">Cytoplasm</keyword>
<dbReference type="InterPro" id="IPR009008">
    <property type="entry name" value="Val/Leu/Ile-tRNA-synth_edit"/>
</dbReference>
<sequence>MNDAPRTPRYAPLPAQADLPALERETLARWQDTKVFHRSLAASADRPLWRFYEGPPTANGKPGAHHVEARVFKDIFPRYRTMKGYHVPRRAGWDCHGLPVELAVEKELGFTSKNDIEAYGIAEFNERCRESVQRHVAEFAAMTERMGYWVDLDTAYRTMDTSYIESVWWSLRQIFDKGLLVEDFRVTPYCPRDETPLSDHEVSQGYTDVDDPSVYVRFPLLADGLGLAERGAHLLVWTTTPWTLVSNTAVAVHPDVEYVLVQAAGGELFVVAEALVAAAVGEDARVLERFTGRALAGARYERPFDLLDAALFATGTGVPHTVVTAAYVTTTDGTGLVHQSPAFGAEDLAVCRAAGLPVVNPVGRDGRFVADTPLVGGLFFKDADAPLNADLTARGRLWRALTYTHSYPHCWRCHTPLIYYPLPSWYIRTTAIHDRLLEENARTDWHPSRIRDGRYGEWLRGNVDWALSRNRYWGTPLPIWRCADDPSHLVCVGSLAELSELAGRDLTSLDPHRPFVDEITVACRTCGADAHRVPEVIDVWYDSGAMPFAQWGAPHRGAEEFARHYPAQYICEAIDQTRGWFYTLMAIGTLVFDRSSYETVLCLGLLLDAEGRKMSKHVGNVLDPFELFDRHGADAVRWLMLAGGSPWSDRRVGHEAIEDIVRRVLLTYWNTASFFALYAGAAGWRPSTSTDTTSTDTASTDTASTTAAGETAPAGVSARRHVLDRWALSELADTVAEVDEALDGFDSLRAGRRIARFVDDLSNWYVRRSRRRFWAGDPDALATLHTCLDALTRIMAPFTPFLTDWLWARLFADTTPTTPDSVHLTSWPELPADLHSAQLSAQMELVRRIVELGRAARASSGVRTRQPLTRAVVGAAAFATLTPELHAQIAEELNVGTVEAATSDLVDVTVKPNFRALGRRFGNRTKPVAAAIATAGAPVDGRLTLTVDGETIELSGDDLIITETPRQGWAVTAESGLSVALDLEITPDLARAGVARDIVRILQDARKAAGLDITDRVDVRWASTLAPTALALRTHSQTVAEEVLAVTFTEVDPADLAPLPTQTTPLTGTNTDLGAGTGTDTGANSDLGLTFSLTRATLPTPAATAS</sequence>
<dbReference type="Pfam" id="PF00133">
    <property type="entry name" value="tRNA-synt_1"/>
    <property type="match status" value="1"/>
</dbReference>
<evidence type="ECO:0000313" key="13">
    <source>
        <dbReference type="Proteomes" id="UP001201873"/>
    </source>
</evidence>
<dbReference type="NCBIfam" id="TIGR00392">
    <property type="entry name" value="ileS"/>
    <property type="match status" value="1"/>
</dbReference>
<keyword evidence="5 8" id="KW-0030">Aminoacyl-tRNA synthetase</keyword>